<accession>A0A942Z809</accession>
<feature type="transmembrane region" description="Helical" evidence="3">
    <location>
        <begin position="6"/>
        <end position="23"/>
    </location>
</feature>
<sequence>MKLRILGIMLIVLGISFIMYPKLKFYYYTDKQKDILEQWQEDLSRIEVNNNIETNMIEDKKRNEYISKNIDGVLKIKKIDFNQPILIGATKSNLNISVAKMNNTAPMGQEGNYVIAGHNSRTYGSNFNRLDEVNIGDILELSNEKEKFKYIVYEKLIVSPDDVWVIEGDRNRKTITLITCDYSTDPSSRLIIKGEIK</sequence>
<keyword evidence="5" id="KW-1185">Reference proteome</keyword>
<gene>
    <name evidence="4" type="ORF">GOQ27_03295</name>
</gene>
<proteinExistence type="predicted"/>
<keyword evidence="1" id="KW-0378">Hydrolase</keyword>
<organism evidence="4 5">
    <name type="scientific">Anaeromonas frigoriresistens</name>
    <dbReference type="NCBI Taxonomy" id="2683708"/>
    <lineage>
        <taxon>Bacteria</taxon>
        <taxon>Bacillati</taxon>
        <taxon>Bacillota</taxon>
        <taxon>Tissierellia</taxon>
        <taxon>Tissierellales</taxon>
        <taxon>Thermohalobacteraceae</taxon>
        <taxon>Anaeromonas</taxon>
    </lineage>
</organism>
<evidence type="ECO:0000313" key="4">
    <source>
        <dbReference type="EMBL" id="MBS4537470.1"/>
    </source>
</evidence>
<dbReference type="Proteomes" id="UP000724672">
    <property type="component" value="Unassembled WGS sequence"/>
</dbReference>
<dbReference type="Pfam" id="PF04203">
    <property type="entry name" value="Sortase"/>
    <property type="match status" value="1"/>
</dbReference>
<name>A0A942Z809_9FIRM</name>
<reference evidence="4" key="1">
    <citation type="submission" date="2019-12" db="EMBL/GenBank/DDBJ databases">
        <title>Clostridiaceae gen. nov. sp. nov., isolated from sediment in Xinjiang, China.</title>
        <authorList>
            <person name="Zhang R."/>
        </authorList>
    </citation>
    <scope>NUCLEOTIDE SEQUENCE</scope>
    <source>
        <strain evidence="4">D2Q-11</strain>
    </source>
</reference>
<feature type="active site" description="Proton donor/acceptor" evidence="2">
    <location>
        <position position="118"/>
    </location>
</feature>
<dbReference type="InterPro" id="IPR005754">
    <property type="entry name" value="Sortase"/>
</dbReference>
<dbReference type="CDD" id="cd06166">
    <property type="entry name" value="Sortase_D_2"/>
    <property type="match status" value="1"/>
</dbReference>
<dbReference type="AlphaFoldDB" id="A0A942Z809"/>
<dbReference type="NCBIfam" id="TIGR01076">
    <property type="entry name" value="sortase_fam"/>
    <property type="match status" value="1"/>
</dbReference>
<evidence type="ECO:0000256" key="3">
    <source>
        <dbReference type="SAM" id="Phobius"/>
    </source>
</evidence>
<keyword evidence="3" id="KW-0812">Transmembrane</keyword>
<comment type="caution">
    <text evidence="4">The sequence shown here is derived from an EMBL/GenBank/DDBJ whole genome shotgun (WGS) entry which is preliminary data.</text>
</comment>
<dbReference type="EMBL" id="WSFT01000016">
    <property type="protein sequence ID" value="MBS4537470.1"/>
    <property type="molecule type" value="Genomic_DNA"/>
</dbReference>
<dbReference type="Gene3D" id="2.40.260.10">
    <property type="entry name" value="Sortase"/>
    <property type="match status" value="1"/>
</dbReference>
<evidence type="ECO:0000313" key="5">
    <source>
        <dbReference type="Proteomes" id="UP000724672"/>
    </source>
</evidence>
<dbReference type="RefSeq" id="WP_203365394.1">
    <property type="nucleotide sequence ID" value="NZ_WSFT01000016.1"/>
</dbReference>
<evidence type="ECO:0000256" key="1">
    <source>
        <dbReference type="ARBA" id="ARBA00022801"/>
    </source>
</evidence>
<protein>
    <submittedName>
        <fullName evidence="4">Class D sortase</fullName>
    </submittedName>
</protein>
<feature type="active site" description="Acyl-thioester intermediate" evidence="2">
    <location>
        <position position="180"/>
    </location>
</feature>
<keyword evidence="3" id="KW-0472">Membrane</keyword>
<dbReference type="GO" id="GO:0016787">
    <property type="term" value="F:hydrolase activity"/>
    <property type="evidence" value="ECO:0007669"/>
    <property type="project" value="UniProtKB-KW"/>
</dbReference>
<dbReference type="SUPFAM" id="SSF63817">
    <property type="entry name" value="Sortase"/>
    <property type="match status" value="1"/>
</dbReference>
<dbReference type="InterPro" id="IPR042000">
    <property type="entry name" value="Sortase_D_2"/>
</dbReference>
<evidence type="ECO:0000256" key="2">
    <source>
        <dbReference type="PIRSR" id="PIRSR605754-1"/>
    </source>
</evidence>
<dbReference type="InterPro" id="IPR023365">
    <property type="entry name" value="Sortase_dom-sf"/>
</dbReference>
<keyword evidence="3" id="KW-1133">Transmembrane helix</keyword>